<evidence type="ECO:0000313" key="8">
    <source>
        <dbReference type="Proteomes" id="UP000011724"/>
    </source>
</evidence>
<feature type="transmembrane region" description="Helical" evidence="6">
    <location>
        <begin position="12"/>
        <end position="36"/>
    </location>
</feature>
<keyword evidence="2" id="KW-1003">Cell membrane</keyword>
<dbReference type="OrthoDB" id="1495022at2"/>
<keyword evidence="8" id="KW-1185">Reference proteome</keyword>
<evidence type="ECO:0000313" key="7">
    <source>
        <dbReference type="EMBL" id="CCH49131.1"/>
    </source>
</evidence>
<evidence type="ECO:0000256" key="2">
    <source>
        <dbReference type="ARBA" id="ARBA00022475"/>
    </source>
</evidence>
<keyword evidence="4 6" id="KW-1133">Transmembrane helix</keyword>
<evidence type="ECO:0000256" key="1">
    <source>
        <dbReference type="ARBA" id="ARBA00004651"/>
    </source>
</evidence>
<dbReference type="GO" id="GO:0005886">
    <property type="term" value="C:plasma membrane"/>
    <property type="evidence" value="ECO:0007669"/>
    <property type="project" value="UniProtKB-SubCell"/>
</dbReference>
<evidence type="ECO:0000256" key="4">
    <source>
        <dbReference type="ARBA" id="ARBA00022989"/>
    </source>
</evidence>
<evidence type="ECO:0000256" key="6">
    <source>
        <dbReference type="SAM" id="Phobius"/>
    </source>
</evidence>
<dbReference type="BioCyc" id="DPIE1322246:BN4_RS09510-MONOMER"/>
<organism evidence="7 8">
    <name type="scientific">Pseudodesulfovibrio piezophilus (strain DSM 21447 / JCM 15486 / C1TLV30)</name>
    <name type="common">Desulfovibrio piezophilus</name>
    <dbReference type="NCBI Taxonomy" id="1322246"/>
    <lineage>
        <taxon>Bacteria</taxon>
        <taxon>Pseudomonadati</taxon>
        <taxon>Thermodesulfobacteriota</taxon>
        <taxon>Desulfovibrionia</taxon>
        <taxon>Desulfovibrionales</taxon>
        <taxon>Desulfovibrionaceae</taxon>
    </lineage>
</organism>
<accession>M1WK79</accession>
<dbReference type="eggNOG" id="ENOG50334Q9">
    <property type="taxonomic scope" value="Bacteria"/>
</dbReference>
<evidence type="ECO:0000256" key="3">
    <source>
        <dbReference type="ARBA" id="ARBA00022692"/>
    </source>
</evidence>
<dbReference type="EMBL" id="FO203427">
    <property type="protein sequence ID" value="CCH49131.1"/>
    <property type="molecule type" value="Genomic_DNA"/>
</dbReference>
<gene>
    <name evidence="7" type="primary">coxD</name>
    <name evidence="7" type="ordered locus">BN4_11896</name>
</gene>
<sequence>MSNDSAHSDHHGPGYTLFVIVWGALLVCTALTVYAAEIDLGFLNVALALSIATTKAALVTFFFMHLKYENLTFKLMVLACFVILAIFIGLTFFDTVYRPVG</sequence>
<dbReference type="NCBIfam" id="TIGR02229">
    <property type="entry name" value="caa3_sub_IV"/>
    <property type="match status" value="1"/>
</dbReference>
<feature type="transmembrane region" description="Helical" evidence="6">
    <location>
        <begin position="75"/>
        <end position="93"/>
    </location>
</feature>
<dbReference type="RefSeq" id="WP_015415175.1">
    <property type="nucleotide sequence ID" value="NC_020409.1"/>
</dbReference>
<dbReference type="PATRIC" id="fig|879567.3.peg.2005"/>
<dbReference type="InterPro" id="IPR011743">
    <property type="entry name" value="Caa3_sub_IV"/>
</dbReference>
<comment type="subcellular location">
    <subcellularLocation>
        <location evidence="1">Cell membrane</location>
        <topology evidence="1">Multi-pass membrane protein</topology>
    </subcellularLocation>
</comment>
<dbReference type="AlphaFoldDB" id="M1WK79"/>
<name>M1WK79_PSEP2</name>
<evidence type="ECO:0000256" key="5">
    <source>
        <dbReference type="ARBA" id="ARBA00023136"/>
    </source>
</evidence>
<dbReference type="Proteomes" id="UP000011724">
    <property type="component" value="Chromosome"/>
</dbReference>
<dbReference type="STRING" id="1322246.BN4_11896"/>
<feature type="transmembrane region" description="Helical" evidence="6">
    <location>
        <begin position="42"/>
        <end position="63"/>
    </location>
</feature>
<keyword evidence="3 6" id="KW-0812">Transmembrane</keyword>
<dbReference type="HOGENOM" id="CLU_146734_3_0_7"/>
<dbReference type="InterPro" id="IPR005171">
    <property type="entry name" value="Cyt_c_oxidase_su4_prok"/>
</dbReference>
<dbReference type="Pfam" id="PF03626">
    <property type="entry name" value="COX4_pro"/>
    <property type="match status" value="1"/>
</dbReference>
<reference evidence="7 8" key="1">
    <citation type="journal article" date="2013" name="PLoS ONE">
        <title>The first genomic and proteomic characterization of a deep-sea sulfate reducer: insights into the piezophilic lifestyle of Desulfovibrio piezophilus.</title>
        <authorList>
            <person name="Pradel N."/>
            <person name="Ji B."/>
            <person name="Gimenez G."/>
            <person name="Talla E."/>
            <person name="Lenoble P."/>
            <person name="Garel M."/>
            <person name="Tamburini C."/>
            <person name="Fourquet P."/>
            <person name="Lebrun R."/>
            <person name="Bertin P."/>
            <person name="Denis Y."/>
            <person name="Pophillat M."/>
            <person name="Barbe V."/>
            <person name="Ollivier B."/>
            <person name="Dolla A."/>
        </authorList>
    </citation>
    <scope>NUCLEOTIDE SEQUENCE [LARGE SCALE GENOMIC DNA]</scope>
    <source>
        <strain evidence="8">DSM 10523 / SB164P1</strain>
    </source>
</reference>
<reference evidence="8" key="2">
    <citation type="journal article" date="2013" name="Stand. Genomic Sci.">
        <title>Complete genome sequence of Desulfocapsa sulfexigens, a marine deltaproteobacterium specialized in disproportionating inorganic sulfur compounds.</title>
        <authorList>
            <person name="Finster K.W."/>
            <person name="Kjeldsen K.U."/>
            <person name="Kube M."/>
            <person name="Reinhardt R."/>
            <person name="Mussmann M."/>
            <person name="Amann R."/>
            <person name="Schreiber L."/>
        </authorList>
    </citation>
    <scope>NUCLEOTIDE SEQUENCE [LARGE SCALE GENOMIC DNA]</scope>
    <source>
        <strain evidence="8">DSM 10523 / SB164P1</strain>
    </source>
</reference>
<proteinExistence type="predicted"/>
<keyword evidence="5 6" id="KW-0472">Membrane</keyword>
<dbReference type="KEGG" id="dpi:BN4_11896"/>
<protein>
    <submittedName>
        <fullName evidence="7">Cytochrome c oxidase subunit IV</fullName>
    </submittedName>
</protein>